<keyword evidence="3" id="KW-1185">Reference proteome</keyword>
<keyword evidence="1" id="KW-0472">Membrane</keyword>
<dbReference type="STRING" id="1461693.ATO10_01970"/>
<name>A0A058ZPI2_9RHOB</name>
<sequence length="213" mass="23066">MTAHSTYKGYGASSAGAVGPWVSVCETNWGFVISSDTQWSNRSVLIERVCAVAGLACLVAACGSWLFPQVNASVPMPVDVPLRLASSLTMAMPALLFLWISDRGMGSEVQIDVVKGCLRRGVCNRRGKFRVQSKVPFSDIASAYIKRGSTKNDLCQLHVRLKGSNKVVYVASGSEATMKVLYDRLNQVLRPVKTKMPGWDRVGRRLLPAGAAS</sequence>
<dbReference type="RefSeq" id="WP_155886672.1">
    <property type="nucleotide sequence ID" value="NZ_AQQY01000001.1"/>
</dbReference>
<accession>A0A058ZPI2</accession>
<protein>
    <submittedName>
        <fullName evidence="2">Uncharacterized protein</fullName>
    </submittedName>
</protein>
<dbReference type="Proteomes" id="UP000024836">
    <property type="component" value="Unassembled WGS sequence"/>
</dbReference>
<reference evidence="2 3" key="1">
    <citation type="submission" date="2013-04" db="EMBL/GenBank/DDBJ databases">
        <title>Shimia sp. 22II-S11-Z10 Genome Sequencing.</title>
        <authorList>
            <person name="Lai Q."/>
            <person name="Li G."/>
            <person name="Shao Z."/>
        </authorList>
    </citation>
    <scope>NUCLEOTIDE SEQUENCE [LARGE SCALE GENOMIC DNA]</scope>
    <source>
        <strain evidence="3">22II-S11-Z10</strain>
    </source>
</reference>
<keyword evidence="1" id="KW-0812">Transmembrane</keyword>
<dbReference type="AlphaFoldDB" id="A0A058ZPI2"/>
<comment type="caution">
    <text evidence="2">The sequence shown here is derived from an EMBL/GenBank/DDBJ whole genome shotgun (WGS) entry which is preliminary data.</text>
</comment>
<feature type="transmembrane region" description="Helical" evidence="1">
    <location>
        <begin position="80"/>
        <end position="100"/>
    </location>
</feature>
<keyword evidence="1" id="KW-1133">Transmembrane helix</keyword>
<feature type="transmembrane region" description="Helical" evidence="1">
    <location>
        <begin position="49"/>
        <end position="68"/>
    </location>
</feature>
<organism evidence="2 3">
    <name type="scientific">Actibacterium atlanticum</name>
    <dbReference type="NCBI Taxonomy" id="1461693"/>
    <lineage>
        <taxon>Bacteria</taxon>
        <taxon>Pseudomonadati</taxon>
        <taxon>Pseudomonadota</taxon>
        <taxon>Alphaproteobacteria</taxon>
        <taxon>Rhodobacterales</taxon>
        <taxon>Roseobacteraceae</taxon>
        <taxon>Actibacterium</taxon>
    </lineage>
</organism>
<evidence type="ECO:0000313" key="3">
    <source>
        <dbReference type="Proteomes" id="UP000024836"/>
    </source>
</evidence>
<dbReference type="EMBL" id="AQQY01000001">
    <property type="protein sequence ID" value="KCV83488.1"/>
    <property type="molecule type" value="Genomic_DNA"/>
</dbReference>
<proteinExistence type="predicted"/>
<evidence type="ECO:0000256" key="1">
    <source>
        <dbReference type="SAM" id="Phobius"/>
    </source>
</evidence>
<dbReference type="OrthoDB" id="7863202at2"/>
<evidence type="ECO:0000313" key="2">
    <source>
        <dbReference type="EMBL" id="KCV83488.1"/>
    </source>
</evidence>
<gene>
    <name evidence="2" type="ORF">ATO10_01970</name>
</gene>
<dbReference type="eggNOG" id="ENOG50333SS">
    <property type="taxonomic scope" value="Bacteria"/>
</dbReference>